<name>A0A6I0EZ63_9FIRM</name>
<sequence length="383" mass="40321">MDSLAKAASLPEVATGQSISIKAHLIMAHDGTWPKIYAALKQDQARVGEANKVLITVDHAFPPPTIQDRAQQKGMAEVCKERNIKLYNKGEGVLHQVAAETIDIQPGMIIVGADGHVATSGAFGGIGFSVSGEELVPVLETSSYQLKVPEVITLHLDGSLRPETMARDVALYILGAYGEAIKGKGVALRGPFIEKISIDSRMTICNLLPEAGVATAFMAPKDSDFEGTVIDIDISTIEPMIAVPPKPTSVYPIKALLGKKITVAIIGGCSSGRIEDIVTVADVLRNNHVHHDVTLIVTPASIKIANKMDQLGLTSILRSSGAVIMPPGCGPCPGKHFGVLSCDDVAITTTVRNSPGRIGAKEAEIYLASPLSVAKAAIKGEIC</sequence>
<gene>
    <name evidence="6" type="ORF">F8154_08990</name>
</gene>
<evidence type="ECO:0000256" key="4">
    <source>
        <dbReference type="ARBA" id="ARBA00023239"/>
    </source>
</evidence>
<evidence type="ECO:0000313" key="6">
    <source>
        <dbReference type="EMBL" id="KAB3534429.1"/>
    </source>
</evidence>
<dbReference type="GO" id="GO:0016829">
    <property type="term" value="F:lyase activity"/>
    <property type="evidence" value="ECO:0007669"/>
    <property type="project" value="UniProtKB-KW"/>
</dbReference>
<evidence type="ECO:0000259" key="5">
    <source>
        <dbReference type="Pfam" id="PF00330"/>
    </source>
</evidence>
<evidence type="ECO:0000256" key="1">
    <source>
        <dbReference type="ARBA" id="ARBA00022723"/>
    </source>
</evidence>
<dbReference type="PANTHER" id="PTHR43822">
    <property type="entry name" value="HOMOACONITASE, MITOCHONDRIAL-RELATED"/>
    <property type="match status" value="1"/>
</dbReference>
<dbReference type="InterPro" id="IPR050067">
    <property type="entry name" value="IPM_dehydratase_rel_enz"/>
</dbReference>
<dbReference type="EMBL" id="WBZC01000028">
    <property type="protein sequence ID" value="KAB3534429.1"/>
    <property type="molecule type" value="Genomic_DNA"/>
</dbReference>
<protein>
    <submittedName>
        <fullName evidence="6">3-isopropylmalate dehydratase</fullName>
    </submittedName>
</protein>
<organism evidence="6 7">
    <name type="scientific">Alkaliphilus pronyensis</name>
    <dbReference type="NCBI Taxonomy" id="1482732"/>
    <lineage>
        <taxon>Bacteria</taxon>
        <taxon>Bacillati</taxon>
        <taxon>Bacillota</taxon>
        <taxon>Clostridia</taxon>
        <taxon>Peptostreptococcales</taxon>
        <taxon>Natronincolaceae</taxon>
        <taxon>Alkaliphilus</taxon>
    </lineage>
</organism>
<dbReference type="SUPFAM" id="SSF53732">
    <property type="entry name" value="Aconitase iron-sulfur domain"/>
    <property type="match status" value="1"/>
</dbReference>
<dbReference type="Pfam" id="PF00330">
    <property type="entry name" value="Aconitase"/>
    <property type="match status" value="2"/>
</dbReference>
<comment type="caution">
    <text evidence="6">The sequence shown here is derived from an EMBL/GenBank/DDBJ whole genome shotgun (WGS) entry which is preliminary data.</text>
</comment>
<accession>A0A6I0EZ63</accession>
<dbReference type="InterPro" id="IPR015931">
    <property type="entry name" value="Acnase/IPM_dHydase_lsu_aba_1/3"/>
</dbReference>
<dbReference type="InterPro" id="IPR036008">
    <property type="entry name" value="Aconitase_4Fe-4S_dom"/>
</dbReference>
<evidence type="ECO:0000256" key="3">
    <source>
        <dbReference type="ARBA" id="ARBA00023014"/>
    </source>
</evidence>
<feature type="domain" description="Aconitase/3-isopropylmalate dehydratase large subunit alpha/beta/alpha" evidence="5">
    <location>
        <begin position="229"/>
        <end position="380"/>
    </location>
</feature>
<dbReference type="AlphaFoldDB" id="A0A6I0EZ63"/>
<dbReference type="PRINTS" id="PR00415">
    <property type="entry name" value="ACONITASE"/>
</dbReference>
<dbReference type="OrthoDB" id="9802769at2"/>
<evidence type="ECO:0000256" key="2">
    <source>
        <dbReference type="ARBA" id="ARBA00023004"/>
    </source>
</evidence>
<feature type="domain" description="Aconitase/3-isopropylmalate dehydratase large subunit alpha/beta/alpha" evidence="5">
    <location>
        <begin position="18"/>
        <end position="223"/>
    </location>
</feature>
<evidence type="ECO:0000313" key="7">
    <source>
        <dbReference type="Proteomes" id="UP000432715"/>
    </source>
</evidence>
<dbReference type="Gene3D" id="3.30.499.10">
    <property type="entry name" value="Aconitase, domain 3"/>
    <property type="match status" value="2"/>
</dbReference>
<dbReference type="GO" id="GO:0043436">
    <property type="term" value="P:oxoacid metabolic process"/>
    <property type="evidence" value="ECO:0007669"/>
    <property type="project" value="UniProtKB-ARBA"/>
</dbReference>
<keyword evidence="1" id="KW-0479">Metal-binding</keyword>
<proteinExistence type="predicted"/>
<dbReference type="RefSeq" id="WP_151861297.1">
    <property type="nucleotide sequence ID" value="NZ_WBZC01000028.1"/>
</dbReference>
<dbReference type="GO" id="GO:0046872">
    <property type="term" value="F:metal ion binding"/>
    <property type="evidence" value="ECO:0007669"/>
    <property type="project" value="UniProtKB-KW"/>
</dbReference>
<dbReference type="InterPro" id="IPR001030">
    <property type="entry name" value="Acoase/IPM_deHydtase_lsu_aba"/>
</dbReference>
<reference evidence="6 7" key="1">
    <citation type="submission" date="2019-10" db="EMBL/GenBank/DDBJ databases">
        <title>Alkaliphilus serpentinus sp. nov. and Alkaliphilus pronyensis sp. nov., two novel anaerobic alkaliphilic species isolated from the serpentinized-hosted hydrothermal field of the Prony Bay (New Caledonia).</title>
        <authorList>
            <person name="Postec A."/>
        </authorList>
    </citation>
    <scope>NUCLEOTIDE SEQUENCE [LARGE SCALE GENOMIC DNA]</scope>
    <source>
        <strain evidence="6 7">LacV</strain>
    </source>
</reference>
<dbReference type="Proteomes" id="UP000432715">
    <property type="component" value="Unassembled WGS sequence"/>
</dbReference>
<keyword evidence="3" id="KW-0411">Iron-sulfur</keyword>
<dbReference type="PANTHER" id="PTHR43822:SF2">
    <property type="entry name" value="HOMOACONITASE, MITOCHONDRIAL"/>
    <property type="match status" value="1"/>
</dbReference>
<keyword evidence="7" id="KW-1185">Reference proteome</keyword>
<keyword evidence="4" id="KW-0456">Lyase</keyword>
<keyword evidence="2" id="KW-0408">Iron</keyword>
<dbReference type="GO" id="GO:0051536">
    <property type="term" value="F:iron-sulfur cluster binding"/>
    <property type="evidence" value="ECO:0007669"/>
    <property type="project" value="UniProtKB-KW"/>
</dbReference>